<reference evidence="1" key="3">
    <citation type="submission" date="2025-09" db="UniProtKB">
        <authorList>
            <consortium name="Ensembl"/>
        </authorList>
    </citation>
    <scope>IDENTIFICATION</scope>
</reference>
<dbReference type="InParanoid" id="A0A671TZP6"/>
<organism evidence="1 2">
    <name type="scientific">Sparus aurata</name>
    <name type="common">Gilthead sea bream</name>
    <dbReference type="NCBI Taxonomy" id="8175"/>
    <lineage>
        <taxon>Eukaryota</taxon>
        <taxon>Metazoa</taxon>
        <taxon>Chordata</taxon>
        <taxon>Craniata</taxon>
        <taxon>Vertebrata</taxon>
        <taxon>Euteleostomi</taxon>
        <taxon>Actinopterygii</taxon>
        <taxon>Neopterygii</taxon>
        <taxon>Teleostei</taxon>
        <taxon>Neoteleostei</taxon>
        <taxon>Acanthomorphata</taxon>
        <taxon>Eupercaria</taxon>
        <taxon>Spariformes</taxon>
        <taxon>Sparidae</taxon>
        <taxon>Sparus</taxon>
    </lineage>
</organism>
<reference evidence="1" key="2">
    <citation type="submission" date="2025-08" db="UniProtKB">
        <authorList>
            <consortium name="Ensembl"/>
        </authorList>
    </citation>
    <scope>IDENTIFICATION</scope>
</reference>
<dbReference type="AlphaFoldDB" id="A0A671TZP6"/>
<dbReference type="Proteomes" id="UP000472265">
    <property type="component" value="Chromosome 7"/>
</dbReference>
<sequence length="101" mass="11509">SKGMYFCFMLSKLALKSYNLICFSDFIYCSLCCHLKICPRFDYVHHSETGSSIGCGEPIYSTTSTKMSHQVLDILKVAVEPNDQLRIKFFLRGSTRPNTPQ</sequence>
<name>A0A671TZP6_SPAAU</name>
<keyword evidence="2" id="KW-1185">Reference proteome</keyword>
<dbReference type="Ensembl" id="ENSSAUT00010007882.1">
    <property type="protein sequence ID" value="ENSSAUP00010007358.1"/>
    <property type="gene ID" value="ENSSAUG00010003672.1"/>
</dbReference>
<reference evidence="1" key="1">
    <citation type="submission" date="2021-04" db="EMBL/GenBank/DDBJ databases">
        <authorList>
            <consortium name="Wellcome Sanger Institute Data Sharing"/>
        </authorList>
    </citation>
    <scope>NUCLEOTIDE SEQUENCE [LARGE SCALE GENOMIC DNA]</scope>
</reference>
<evidence type="ECO:0000313" key="1">
    <source>
        <dbReference type="Ensembl" id="ENSSAUP00010007358.1"/>
    </source>
</evidence>
<accession>A0A671TZP6</accession>
<evidence type="ECO:0000313" key="2">
    <source>
        <dbReference type="Proteomes" id="UP000472265"/>
    </source>
</evidence>
<protein>
    <submittedName>
        <fullName evidence="1">Uncharacterized protein</fullName>
    </submittedName>
</protein>
<proteinExistence type="predicted"/>